<dbReference type="InterPro" id="IPR003593">
    <property type="entry name" value="AAA+_ATPase"/>
</dbReference>
<evidence type="ECO:0000256" key="3">
    <source>
        <dbReference type="ARBA" id="ARBA00022840"/>
    </source>
</evidence>
<dbReference type="Proteomes" id="UP000238413">
    <property type="component" value="Chromosome"/>
</dbReference>
<evidence type="ECO:0000313" key="5">
    <source>
        <dbReference type="EMBL" id="AVH60842.1"/>
    </source>
</evidence>
<evidence type="ECO:0000313" key="6">
    <source>
        <dbReference type="Proteomes" id="UP000238413"/>
    </source>
</evidence>
<dbReference type="RefSeq" id="WP_099506486.1">
    <property type="nucleotide sequence ID" value="NZ_CP026652.1"/>
</dbReference>
<dbReference type="PANTHER" id="PTHR45772">
    <property type="entry name" value="CONSERVED COMPONENT OF ABC TRANSPORTER FOR NATURAL AMINO ACIDS-RELATED"/>
    <property type="match status" value="1"/>
</dbReference>
<dbReference type="Pfam" id="PF00005">
    <property type="entry name" value="ABC_tran"/>
    <property type="match status" value="1"/>
</dbReference>
<proteinExistence type="predicted"/>
<reference evidence="5 6" key="1">
    <citation type="submission" date="2018-02" db="EMBL/GenBank/DDBJ databases">
        <title>Complete genome sequence of Streptomyces dengpaensis, the producer of angucyclines.</title>
        <authorList>
            <person name="Yumei L."/>
        </authorList>
    </citation>
    <scope>NUCLEOTIDE SEQUENCE [LARGE SCALE GENOMIC DNA]</scope>
    <source>
        <strain evidence="5 6">XZHG99</strain>
    </source>
</reference>
<dbReference type="PANTHER" id="PTHR45772:SF9">
    <property type="entry name" value="CONSERVED COMPONENT OF ABC TRANSPORTER FOR NATURAL AMINO ACIDS"/>
    <property type="match status" value="1"/>
</dbReference>
<feature type="domain" description="ABC transporter" evidence="4">
    <location>
        <begin position="5"/>
        <end position="243"/>
    </location>
</feature>
<dbReference type="Pfam" id="PF12399">
    <property type="entry name" value="BCA_ABC_TP_C"/>
    <property type="match status" value="1"/>
</dbReference>
<dbReference type="Gene3D" id="3.40.50.300">
    <property type="entry name" value="P-loop containing nucleotide triphosphate hydrolases"/>
    <property type="match status" value="1"/>
</dbReference>
<evidence type="ECO:0000256" key="1">
    <source>
        <dbReference type="ARBA" id="ARBA00022448"/>
    </source>
</evidence>
<gene>
    <name evidence="5" type="ORF">C4B68_39625</name>
</gene>
<evidence type="ECO:0000259" key="4">
    <source>
        <dbReference type="PROSITE" id="PS50893"/>
    </source>
</evidence>
<keyword evidence="1" id="KW-0813">Transport</keyword>
<evidence type="ECO:0000256" key="2">
    <source>
        <dbReference type="ARBA" id="ARBA00022741"/>
    </source>
</evidence>
<protein>
    <submittedName>
        <fullName evidence="5">ABC transporter ATP-binding protein</fullName>
    </submittedName>
</protein>
<dbReference type="CDD" id="cd03219">
    <property type="entry name" value="ABC_Mj1267_LivG_branched"/>
    <property type="match status" value="1"/>
</dbReference>
<keyword evidence="6" id="KW-1185">Reference proteome</keyword>
<name>A0ABM6T1F4_9ACTN</name>
<dbReference type="GO" id="GO:0005524">
    <property type="term" value="F:ATP binding"/>
    <property type="evidence" value="ECO:0007669"/>
    <property type="project" value="UniProtKB-KW"/>
</dbReference>
<keyword evidence="3 5" id="KW-0067">ATP-binding</keyword>
<dbReference type="InterPro" id="IPR051120">
    <property type="entry name" value="ABC_AA/LPS_Transport"/>
</dbReference>
<dbReference type="SMART" id="SM00382">
    <property type="entry name" value="AAA"/>
    <property type="match status" value="1"/>
</dbReference>
<dbReference type="InterPro" id="IPR027417">
    <property type="entry name" value="P-loop_NTPase"/>
</dbReference>
<dbReference type="PROSITE" id="PS50893">
    <property type="entry name" value="ABC_TRANSPORTER_2"/>
    <property type="match status" value="1"/>
</dbReference>
<dbReference type="InterPro" id="IPR032823">
    <property type="entry name" value="BCA_ABC_TP_C"/>
</dbReference>
<keyword evidence="2" id="KW-0547">Nucleotide-binding</keyword>
<accession>A0ABM6T1F4</accession>
<dbReference type="SUPFAM" id="SSF52540">
    <property type="entry name" value="P-loop containing nucleoside triphosphate hydrolases"/>
    <property type="match status" value="1"/>
</dbReference>
<organism evidence="5 6">
    <name type="scientific">Streptomyces dengpaensis</name>
    <dbReference type="NCBI Taxonomy" id="2049881"/>
    <lineage>
        <taxon>Bacteria</taxon>
        <taxon>Bacillati</taxon>
        <taxon>Actinomycetota</taxon>
        <taxon>Actinomycetes</taxon>
        <taxon>Kitasatosporales</taxon>
        <taxon>Streptomycetaceae</taxon>
        <taxon>Streptomyces</taxon>
    </lineage>
</organism>
<dbReference type="EMBL" id="CP026652">
    <property type="protein sequence ID" value="AVH60842.1"/>
    <property type="molecule type" value="Genomic_DNA"/>
</dbReference>
<sequence>MTVLLEVRSFSKGFGGVRAVQGCSFAVEEGSVTALIGPNGSGKTTVFNMITGYLGADAGSVRFAGTEYRKPDPALLYRRGLTRTFQQARIFGSLSVRENLVAAAGHRWTGLLGPRAARADRARADELLEDFGLAAKADVKAADLSYGQRKLCEFAAVLMANPRLVLLDEPTAGVNPVMIETMERHVRARNAQGVTFLVVEHDMPLVMRLCDPVIVLDRGRTIATGTPAEIQTDARVLDAYLGD</sequence>
<dbReference type="InterPro" id="IPR003439">
    <property type="entry name" value="ABC_transporter-like_ATP-bd"/>
</dbReference>